<dbReference type="AlphaFoldDB" id="A0A699UUM2"/>
<organism evidence="2">
    <name type="scientific">Tanacetum cinerariifolium</name>
    <name type="common">Dalmatian daisy</name>
    <name type="synonym">Chrysanthemum cinerariifolium</name>
    <dbReference type="NCBI Taxonomy" id="118510"/>
    <lineage>
        <taxon>Eukaryota</taxon>
        <taxon>Viridiplantae</taxon>
        <taxon>Streptophyta</taxon>
        <taxon>Embryophyta</taxon>
        <taxon>Tracheophyta</taxon>
        <taxon>Spermatophyta</taxon>
        <taxon>Magnoliopsida</taxon>
        <taxon>eudicotyledons</taxon>
        <taxon>Gunneridae</taxon>
        <taxon>Pentapetalae</taxon>
        <taxon>asterids</taxon>
        <taxon>campanulids</taxon>
        <taxon>Asterales</taxon>
        <taxon>Asteraceae</taxon>
        <taxon>Asteroideae</taxon>
        <taxon>Anthemideae</taxon>
        <taxon>Anthemidinae</taxon>
        <taxon>Tanacetum</taxon>
    </lineage>
</organism>
<reference evidence="2" key="1">
    <citation type="journal article" date="2019" name="Sci. Rep.">
        <title>Draft genome of Tanacetum cinerariifolium, the natural source of mosquito coil.</title>
        <authorList>
            <person name="Yamashiro T."/>
            <person name="Shiraishi A."/>
            <person name="Satake H."/>
            <person name="Nakayama K."/>
        </authorList>
    </citation>
    <scope>NUCLEOTIDE SEQUENCE</scope>
</reference>
<accession>A0A699UUM2</accession>
<comment type="caution">
    <text evidence="2">The sequence shown here is derived from an EMBL/GenBank/DDBJ whole genome shotgun (WGS) entry which is preliminary data.</text>
</comment>
<feature type="chain" id="PRO_5025611312" description="Secreted protein" evidence="1">
    <location>
        <begin position="22"/>
        <end position="123"/>
    </location>
</feature>
<keyword evidence="1" id="KW-0732">Signal</keyword>
<evidence type="ECO:0000256" key="1">
    <source>
        <dbReference type="SAM" id="SignalP"/>
    </source>
</evidence>
<proteinExistence type="predicted"/>
<gene>
    <name evidence="2" type="ORF">Tci_895463</name>
</gene>
<evidence type="ECO:0008006" key="3">
    <source>
        <dbReference type="Google" id="ProtNLM"/>
    </source>
</evidence>
<sequence>MPWKLVMRTSAIIITTPVASSWPMNFFITEMVTMSSLRPTKKRIIQPASSCCTPLPRGAKMVKHGGVYEFERRGRVRRYLWKMVAQRRSSYGLAIGLGAVAFRSDDDVFERKFIIVQQENLPR</sequence>
<protein>
    <recommendedName>
        <fullName evidence="3">Secreted protein</fullName>
    </recommendedName>
</protein>
<name>A0A699UUM2_TANCI</name>
<feature type="signal peptide" evidence="1">
    <location>
        <begin position="1"/>
        <end position="21"/>
    </location>
</feature>
<feature type="non-terminal residue" evidence="2">
    <location>
        <position position="123"/>
    </location>
</feature>
<evidence type="ECO:0000313" key="2">
    <source>
        <dbReference type="EMBL" id="GFD23494.1"/>
    </source>
</evidence>
<dbReference type="EMBL" id="BKCJ011345171">
    <property type="protein sequence ID" value="GFD23494.1"/>
    <property type="molecule type" value="Genomic_DNA"/>
</dbReference>